<protein>
    <submittedName>
        <fullName evidence="1">Uncharacterized protein</fullName>
    </submittedName>
</protein>
<dbReference type="AlphaFoldDB" id="A0A803QRZ3"/>
<dbReference type="EnsemblPlants" id="evm.model.ctgX2.56">
    <property type="protein sequence ID" value="cds.evm.model.ctgX2.56"/>
    <property type="gene ID" value="evm.TU.ctgX2.56"/>
</dbReference>
<dbReference type="Gramene" id="evm.model.ctgX2.56">
    <property type="protein sequence ID" value="cds.evm.model.ctgX2.56"/>
    <property type="gene ID" value="evm.TU.ctgX2.56"/>
</dbReference>
<sequence length="189" mass="20906">SQLILESRSQDLITVDLLWPLFLFSPCPISKFGFWIETPEVFQVPDSYICFHSLVPCLVSGVKVRVQSKVRVWAGIRLQPHLPMSDESQHCPCRQLLIKSWCSDGSLSLARVWAGSQIQISDYVFCPSPGSTIPIPISGPCLGFNSSGAWSRSLGPKFKLCPALAIRSPDLVLLSRVPILIPESRVSDI</sequence>
<organism evidence="1 2">
    <name type="scientific">Cannabis sativa</name>
    <name type="common">Hemp</name>
    <name type="synonym">Marijuana</name>
    <dbReference type="NCBI Taxonomy" id="3483"/>
    <lineage>
        <taxon>Eukaryota</taxon>
        <taxon>Viridiplantae</taxon>
        <taxon>Streptophyta</taxon>
        <taxon>Embryophyta</taxon>
        <taxon>Tracheophyta</taxon>
        <taxon>Spermatophyta</taxon>
        <taxon>Magnoliopsida</taxon>
        <taxon>eudicotyledons</taxon>
        <taxon>Gunneridae</taxon>
        <taxon>Pentapetalae</taxon>
        <taxon>rosids</taxon>
        <taxon>fabids</taxon>
        <taxon>Rosales</taxon>
        <taxon>Cannabaceae</taxon>
        <taxon>Cannabis</taxon>
    </lineage>
</organism>
<evidence type="ECO:0000313" key="2">
    <source>
        <dbReference type="Proteomes" id="UP000596661"/>
    </source>
</evidence>
<evidence type="ECO:0000313" key="1">
    <source>
        <dbReference type="EnsemblPlants" id="cds.evm.model.ctgX2.56"/>
    </source>
</evidence>
<keyword evidence="2" id="KW-1185">Reference proteome</keyword>
<reference evidence="1" key="1">
    <citation type="submission" date="2021-03" db="UniProtKB">
        <authorList>
            <consortium name="EnsemblPlants"/>
        </authorList>
    </citation>
    <scope>IDENTIFICATION</scope>
</reference>
<accession>A0A803QRZ3</accession>
<dbReference type="Proteomes" id="UP000596661">
    <property type="component" value="Unassembled WGS sequence"/>
</dbReference>
<proteinExistence type="predicted"/>
<name>A0A803QRZ3_CANSA</name>